<keyword evidence="4" id="KW-1185">Reference proteome</keyword>
<sequence length="156" mass="17526">MTPPNIPLPYRFLFLYFEPLAALGGTLITLTDPSRYLLSLSPTATPLTYSPLTSPIYDQLSGHLLNFAWGQAVVLRTTSELKVWKAVLFGMFLCDLLHLWASARILGWAVFLNPGLWRWEEWVNFVMLYGPGMMRLGVVMEVGFGDGKRKGEGKDA</sequence>
<protein>
    <recommendedName>
        <fullName evidence="2">DUF7704 domain-containing protein</fullName>
    </recommendedName>
</protein>
<dbReference type="AlphaFoldDB" id="A0AA43QUP1"/>
<proteinExistence type="predicted"/>
<evidence type="ECO:0000259" key="2">
    <source>
        <dbReference type="Pfam" id="PF24803"/>
    </source>
</evidence>
<dbReference type="Pfam" id="PF24803">
    <property type="entry name" value="DUF7704"/>
    <property type="match status" value="1"/>
</dbReference>
<comment type="caution">
    <text evidence="3">The sequence shown here is derived from an EMBL/GenBank/DDBJ whole genome shotgun (WGS) entry which is preliminary data.</text>
</comment>
<evidence type="ECO:0000313" key="4">
    <source>
        <dbReference type="Proteomes" id="UP001161017"/>
    </source>
</evidence>
<dbReference type="Proteomes" id="UP001161017">
    <property type="component" value="Unassembled WGS sequence"/>
</dbReference>
<evidence type="ECO:0000313" key="3">
    <source>
        <dbReference type="EMBL" id="MDI1492943.1"/>
    </source>
</evidence>
<organism evidence="3 4">
    <name type="scientific">Ramalina farinacea</name>
    <dbReference type="NCBI Taxonomy" id="258253"/>
    <lineage>
        <taxon>Eukaryota</taxon>
        <taxon>Fungi</taxon>
        <taxon>Dikarya</taxon>
        <taxon>Ascomycota</taxon>
        <taxon>Pezizomycotina</taxon>
        <taxon>Lecanoromycetes</taxon>
        <taxon>OSLEUM clade</taxon>
        <taxon>Lecanoromycetidae</taxon>
        <taxon>Lecanorales</taxon>
        <taxon>Lecanorineae</taxon>
        <taxon>Ramalinaceae</taxon>
        <taxon>Ramalina</taxon>
    </lineage>
</organism>
<dbReference type="PANTHER" id="PTHR37019:SF1">
    <property type="entry name" value="EXPERA DOMAIN-CONTAINING PROTEIN"/>
    <property type="match status" value="1"/>
</dbReference>
<reference evidence="3" key="1">
    <citation type="journal article" date="2023" name="Genome Biol. Evol.">
        <title>First Whole Genome Sequence and Flow Cytometry Genome Size Data for the Lichen-Forming Fungus Ramalina farinacea (Ascomycota).</title>
        <authorList>
            <person name="Llewellyn T."/>
            <person name="Mian S."/>
            <person name="Hill R."/>
            <person name="Leitch I.J."/>
            <person name="Gaya E."/>
        </authorList>
    </citation>
    <scope>NUCLEOTIDE SEQUENCE</scope>
    <source>
        <strain evidence="3">LIQ254RAFAR</strain>
    </source>
</reference>
<evidence type="ECO:0000256" key="1">
    <source>
        <dbReference type="SAM" id="Phobius"/>
    </source>
</evidence>
<dbReference type="EMBL" id="JAPUFD010000022">
    <property type="protein sequence ID" value="MDI1492943.1"/>
    <property type="molecule type" value="Genomic_DNA"/>
</dbReference>
<dbReference type="PANTHER" id="PTHR37019">
    <property type="entry name" value="CHROMOSOME 1, WHOLE GENOME SHOTGUN SEQUENCE"/>
    <property type="match status" value="1"/>
</dbReference>
<feature type="domain" description="DUF7704" evidence="2">
    <location>
        <begin position="6"/>
        <end position="141"/>
    </location>
</feature>
<accession>A0AA43QUP1</accession>
<feature type="transmembrane region" description="Helical" evidence="1">
    <location>
        <begin position="12"/>
        <end position="30"/>
    </location>
</feature>
<keyword evidence="1" id="KW-0472">Membrane</keyword>
<name>A0AA43QUP1_9LECA</name>
<keyword evidence="1" id="KW-1133">Transmembrane helix</keyword>
<gene>
    <name evidence="3" type="ORF">OHK93_004727</name>
</gene>
<keyword evidence="1" id="KW-0812">Transmembrane</keyword>
<dbReference type="InterPro" id="IPR056121">
    <property type="entry name" value="DUF7704"/>
</dbReference>